<evidence type="ECO:0000313" key="2">
    <source>
        <dbReference type="EMBL" id="KAK6974131.1"/>
    </source>
</evidence>
<name>A0AAV9Z7N4_9AGAR</name>
<comment type="caution">
    <text evidence="2">The sequence shown here is derived from an EMBL/GenBank/DDBJ whole genome shotgun (WGS) entry which is preliminary data.</text>
</comment>
<reference evidence="2 3" key="1">
    <citation type="journal article" date="2024" name="J Genomics">
        <title>Draft genome sequencing and assembly of Favolaschia claudopus CIRM-BRFM 2984 isolated from oak limbs.</title>
        <authorList>
            <person name="Navarro D."/>
            <person name="Drula E."/>
            <person name="Chaduli D."/>
            <person name="Cazenave R."/>
            <person name="Ahrendt S."/>
            <person name="Wang J."/>
            <person name="Lipzen A."/>
            <person name="Daum C."/>
            <person name="Barry K."/>
            <person name="Grigoriev I.V."/>
            <person name="Favel A."/>
            <person name="Rosso M.N."/>
            <person name="Martin F."/>
        </authorList>
    </citation>
    <scope>NUCLEOTIDE SEQUENCE [LARGE SCALE GENOMIC DNA]</scope>
    <source>
        <strain evidence="2 3">CIRM-BRFM 2984</strain>
    </source>
</reference>
<gene>
    <name evidence="2" type="ORF">R3P38DRAFT_3240011</name>
</gene>
<accession>A0AAV9Z7N4</accession>
<keyword evidence="3" id="KW-1185">Reference proteome</keyword>
<dbReference type="EMBL" id="JAWWNJ010000188">
    <property type="protein sequence ID" value="KAK6974131.1"/>
    <property type="molecule type" value="Genomic_DNA"/>
</dbReference>
<proteinExistence type="predicted"/>
<organism evidence="2 3">
    <name type="scientific">Favolaschia claudopus</name>
    <dbReference type="NCBI Taxonomy" id="2862362"/>
    <lineage>
        <taxon>Eukaryota</taxon>
        <taxon>Fungi</taxon>
        <taxon>Dikarya</taxon>
        <taxon>Basidiomycota</taxon>
        <taxon>Agaricomycotina</taxon>
        <taxon>Agaricomycetes</taxon>
        <taxon>Agaricomycetidae</taxon>
        <taxon>Agaricales</taxon>
        <taxon>Marasmiineae</taxon>
        <taxon>Mycenaceae</taxon>
        <taxon>Favolaschia</taxon>
    </lineage>
</organism>
<feature type="transmembrane region" description="Helical" evidence="1">
    <location>
        <begin position="60"/>
        <end position="82"/>
    </location>
</feature>
<feature type="transmembrane region" description="Helical" evidence="1">
    <location>
        <begin position="20"/>
        <end position="40"/>
    </location>
</feature>
<dbReference type="Proteomes" id="UP001362999">
    <property type="component" value="Unassembled WGS sequence"/>
</dbReference>
<dbReference type="AlphaFoldDB" id="A0AAV9Z7N4"/>
<protein>
    <submittedName>
        <fullName evidence="2">Uncharacterized protein</fullName>
    </submittedName>
</protein>
<feature type="transmembrane region" description="Helical" evidence="1">
    <location>
        <begin position="259"/>
        <end position="277"/>
    </location>
</feature>
<feature type="transmembrane region" description="Helical" evidence="1">
    <location>
        <begin position="173"/>
        <end position="195"/>
    </location>
</feature>
<sequence length="317" mass="35376">MPGLNPETPLALLPPELADQLRIAEYVTVGTLAGFIWDVLCNAHNDWKLVFKCRIGMGTWAYFIARLCTMFYLIISTLLLTYPVGDCALAYQIYTSASAIAVPANTLLMFLRARAIFNNNKYLVFFLLFLWLSVAGTAILPAIPGVAVVANIGPTKYCFISIDQPIAWRSAEVSFTAAPIIYDTVIFVAISWRMFHASYMENRGGNCSRKTKIMAGITGKHLPRFSKAVLRDGQAYYLVTLLVNLPAALVSYNSHIYQTMLFVCTVMVTNCMTSYVFRNTKLGYLDRIMTTTEMSGIEFAGRSRESDSHRAAVRDVE</sequence>
<keyword evidence="1" id="KW-0812">Transmembrane</keyword>
<feature type="transmembrane region" description="Helical" evidence="1">
    <location>
        <begin position="235"/>
        <end position="253"/>
    </location>
</feature>
<feature type="transmembrane region" description="Helical" evidence="1">
    <location>
        <begin position="88"/>
        <end position="111"/>
    </location>
</feature>
<feature type="transmembrane region" description="Helical" evidence="1">
    <location>
        <begin position="123"/>
        <end position="153"/>
    </location>
</feature>
<keyword evidence="1" id="KW-1133">Transmembrane helix</keyword>
<evidence type="ECO:0000313" key="3">
    <source>
        <dbReference type="Proteomes" id="UP001362999"/>
    </source>
</evidence>
<keyword evidence="1" id="KW-0472">Membrane</keyword>
<evidence type="ECO:0000256" key="1">
    <source>
        <dbReference type="SAM" id="Phobius"/>
    </source>
</evidence>